<dbReference type="EMBL" id="JACGWO010000010">
    <property type="protein sequence ID" value="KAK4416688.1"/>
    <property type="molecule type" value="Genomic_DNA"/>
</dbReference>
<gene>
    <name evidence="2" type="ORF">Salat_2494300</name>
</gene>
<protein>
    <submittedName>
        <fullName evidence="2">Uncharacterized protein</fullName>
    </submittedName>
</protein>
<feature type="region of interest" description="Disordered" evidence="1">
    <location>
        <begin position="56"/>
        <end position="94"/>
    </location>
</feature>
<reference evidence="2" key="2">
    <citation type="journal article" date="2024" name="Plant">
        <title>Genomic evolution and insights into agronomic trait innovations of Sesamum species.</title>
        <authorList>
            <person name="Miao H."/>
            <person name="Wang L."/>
            <person name="Qu L."/>
            <person name="Liu H."/>
            <person name="Sun Y."/>
            <person name="Le M."/>
            <person name="Wang Q."/>
            <person name="Wei S."/>
            <person name="Zheng Y."/>
            <person name="Lin W."/>
            <person name="Duan Y."/>
            <person name="Cao H."/>
            <person name="Xiong S."/>
            <person name="Wang X."/>
            <person name="Wei L."/>
            <person name="Li C."/>
            <person name="Ma Q."/>
            <person name="Ju M."/>
            <person name="Zhao R."/>
            <person name="Li G."/>
            <person name="Mu C."/>
            <person name="Tian Q."/>
            <person name="Mei H."/>
            <person name="Zhang T."/>
            <person name="Gao T."/>
            <person name="Zhang H."/>
        </authorList>
    </citation>
    <scope>NUCLEOTIDE SEQUENCE</scope>
    <source>
        <strain evidence="2">3651</strain>
    </source>
</reference>
<sequence>MLHAKSESPETGKIGCLNSKVKSVADTGPPRLPDTAAAAVLHSTVNLPANSPNLVDIPLSEESDGVGGPSVRFSTPRGLRGRPGIRSRGRTRGRALGLKRKECWQESRVHNSRAGSLQRLQQCSQALKIWTSRLP</sequence>
<comment type="caution">
    <text evidence="2">The sequence shown here is derived from an EMBL/GenBank/DDBJ whole genome shotgun (WGS) entry which is preliminary data.</text>
</comment>
<accession>A0AAE2CC33</accession>
<dbReference type="Proteomes" id="UP001293254">
    <property type="component" value="Unassembled WGS sequence"/>
</dbReference>
<name>A0AAE2CC33_9LAMI</name>
<evidence type="ECO:0000313" key="2">
    <source>
        <dbReference type="EMBL" id="KAK4416688.1"/>
    </source>
</evidence>
<feature type="compositionally biased region" description="Basic residues" evidence="1">
    <location>
        <begin position="79"/>
        <end position="93"/>
    </location>
</feature>
<evidence type="ECO:0000256" key="1">
    <source>
        <dbReference type="SAM" id="MobiDB-lite"/>
    </source>
</evidence>
<dbReference type="AlphaFoldDB" id="A0AAE2CC33"/>
<proteinExistence type="predicted"/>
<keyword evidence="3" id="KW-1185">Reference proteome</keyword>
<organism evidence="2 3">
    <name type="scientific">Sesamum alatum</name>
    <dbReference type="NCBI Taxonomy" id="300844"/>
    <lineage>
        <taxon>Eukaryota</taxon>
        <taxon>Viridiplantae</taxon>
        <taxon>Streptophyta</taxon>
        <taxon>Embryophyta</taxon>
        <taxon>Tracheophyta</taxon>
        <taxon>Spermatophyta</taxon>
        <taxon>Magnoliopsida</taxon>
        <taxon>eudicotyledons</taxon>
        <taxon>Gunneridae</taxon>
        <taxon>Pentapetalae</taxon>
        <taxon>asterids</taxon>
        <taxon>lamiids</taxon>
        <taxon>Lamiales</taxon>
        <taxon>Pedaliaceae</taxon>
        <taxon>Sesamum</taxon>
    </lineage>
</organism>
<evidence type="ECO:0000313" key="3">
    <source>
        <dbReference type="Proteomes" id="UP001293254"/>
    </source>
</evidence>
<reference evidence="2" key="1">
    <citation type="submission" date="2020-06" db="EMBL/GenBank/DDBJ databases">
        <authorList>
            <person name="Li T."/>
            <person name="Hu X."/>
            <person name="Zhang T."/>
            <person name="Song X."/>
            <person name="Zhang H."/>
            <person name="Dai N."/>
            <person name="Sheng W."/>
            <person name="Hou X."/>
            <person name="Wei L."/>
        </authorList>
    </citation>
    <scope>NUCLEOTIDE SEQUENCE</scope>
    <source>
        <strain evidence="2">3651</strain>
        <tissue evidence="2">Leaf</tissue>
    </source>
</reference>